<keyword evidence="3" id="KW-1185">Reference proteome</keyword>
<dbReference type="EMBL" id="JAGFMF010011629">
    <property type="protein sequence ID" value="KAG8518534.1"/>
    <property type="molecule type" value="Genomic_DNA"/>
</dbReference>
<dbReference type="AlphaFoldDB" id="A0A8J6ABG1"/>
<evidence type="ECO:0000313" key="2">
    <source>
        <dbReference type="EMBL" id="KAG8518534.1"/>
    </source>
</evidence>
<accession>A0A8J6ABG1</accession>
<evidence type="ECO:0000313" key="3">
    <source>
        <dbReference type="Proteomes" id="UP000700334"/>
    </source>
</evidence>
<proteinExistence type="predicted"/>
<evidence type="ECO:0000256" key="1">
    <source>
        <dbReference type="SAM" id="MobiDB-lite"/>
    </source>
</evidence>
<gene>
    <name evidence="2" type="ORF">J0S82_004464</name>
</gene>
<comment type="caution">
    <text evidence="2">The sequence shown here is derived from an EMBL/GenBank/DDBJ whole genome shotgun (WGS) entry which is preliminary data.</text>
</comment>
<feature type="region of interest" description="Disordered" evidence="1">
    <location>
        <begin position="1"/>
        <end position="53"/>
    </location>
</feature>
<name>A0A8J6ABG1_GALPY</name>
<protein>
    <submittedName>
        <fullName evidence="2">Nucleolar pre-ribosomal-associated protein 1</fullName>
    </submittedName>
</protein>
<sequence>MGVPKRKARSSLDGAAAPGGAVKRARKEELTGASFKAQLRDPQGAERGECGLGRGGVDVRARRLWGLRGPRGLLRDRTRPLLALNGLREAPDLFSSDSSGDRKLALPGQRP</sequence>
<dbReference type="Proteomes" id="UP000700334">
    <property type="component" value="Unassembled WGS sequence"/>
</dbReference>
<reference evidence="2" key="1">
    <citation type="journal article" date="2021" name="Evol. Appl.">
        <title>The genome of the Pyrenean desman and the effects of bottlenecks and inbreeding on the genomic landscape of an endangered species.</title>
        <authorList>
            <person name="Escoda L."/>
            <person name="Castresana J."/>
        </authorList>
    </citation>
    <scope>NUCLEOTIDE SEQUENCE</scope>
    <source>
        <strain evidence="2">IBE-C5619</strain>
    </source>
</reference>
<feature type="region of interest" description="Disordered" evidence="1">
    <location>
        <begin position="91"/>
        <end position="111"/>
    </location>
</feature>
<organism evidence="2 3">
    <name type="scientific">Galemys pyrenaicus</name>
    <name type="common">Iberian desman</name>
    <name type="synonym">Pyrenean desman</name>
    <dbReference type="NCBI Taxonomy" id="202257"/>
    <lineage>
        <taxon>Eukaryota</taxon>
        <taxon>Metazoa</taxon>
        <taxon>Chordata</taxon>
        <taxon>Craniata</taxon>
        <taxon>Vertebrata</taxon>
        <taxon>Euteleostomi</taxon>
        <taxon>Mammalia</taxon>
        <taxon>Eutheria</taxon>
        <taxon>Laurasiatheria</taxon>
        <taxon>Eulipotyphla</taxon>
        <taxon>Talpidae</taxon>
        <taxon>Galemys</taxon>
    </lineage>
</organism>